<sequence length="132" mass="14169">MNKYCLAIGALLLTATGMTLAADDDTEREVAHLIEFVAASGCDFNRNGSQHDSADAAEHLQLKYRRGKRWVDTAEQFIDRLASSSSLSKKPYTITCAGKDSTAASWLHAELASYRANTVSETVAPGTTGNGL</sequence>
<name>A0ABT3TAM7_9GAMM</name>
<dbReference type="Proteomes" id="UP001143362">
    <property type="component" value="Unassembled WGS sequence"/>
</dbReference>
<evidence type="ECO:0000256" key="1">
    <source>
        <dbReference type="SAM" id="SignalP"/>
    </source>
</evidence>
<reference evidence="2" key="1">
    <citation type="submission" date="2019-02" db="EMBL/GenBank/DDBJ databases">
        <authorList>
            <person name="Li S.-H."/>
        </authorList>
    </citation>
    <scope>NUCLEOTIDE SEQUENCE</scope>
    <source>
        <strain evidence="2">IMCC14734</strain>
    </source>
</reference>
<accession>A0ABT3TAM7</accession>
<feature type="chain" id="PRO_5047019246" description="DUF5329 domain-containing protein" evidence="1">
    <location>
        <begin position="22"/>
        <end position="132"/>
    </location>
</feature>
<dbReference type="EMBL" id="SHNN01000001">
    <property type="protein sequence ID" value="MCX2979348.1"/>
    <property type="molecule type" value="Genomic_DNA"/>
</dbReference>
<evidence type="ECO:0000313" key="3">
    <source>
        <dbReference type="Proteomes" id="UP001143362"/>
    </source>
</evidence>
<evidence type="ECO:0000313" key="2">
    <source>
        <dbReference type="EMBL" id="MCX2979348.1"/>
    </source>
</evidence>
<feature type="signal peptide" evidence="1">
    <location>
        <begin position="1"/>
        <end position="21"/>
    </location>
</feature>
<proteinExistence type="predicted"/>
<protein>
    <recommendedName>
        <fullName evidence="4">DUF5329 domain-containing protein</fullName>
    </recommendedName>
</protein>
<gene>
    <name evidence="2" type="ORF">EYC98_00550</name>
</gene>
<dbReference type="RefSeq" id="WP_279243350.1">
    <property type="nucleotide sequence ID" value="NZ_SHNN01000001.1"/>
</dbReference>
<keyword evidence="1" id="KW-0732">Signal</keyword>
<dbReference type="Pfam" id="PF17263">
    <property type="entry name" value="DUF5329"/>
    <property type="match status" value="1"/>
</dbReference>
<dbReference type="InterPro" id="IPR035242">
    <property type="entry name" value="DUF5329"/>
</dbReference>
<organism evidence="2 3">
    <name type="scientific">Candidatus Litorirhabdus singularis</name>
    <dbReference type="NCBI Taxonomy" id="2518993"/>
    <lineage>
        <taxon>Bacteria</taxon>
        <taxon>Pseudomonadati</taxon>
        <taxon>Pseudomonadota</taxon>
        <taxon>Gammaproteobacteria</taxon>
        <taxon>Cellvibrionales</taxon>
        <taxon>Halieaceae</taxon>
        <taxon>Candidatus Litorirhabdus</taxon>
    </lineage>
</organism>
<evidence type="ECO:0008006" key="4">
    <source>
        <dbReference type="Google" id="ProtNLM"/>
    </source>
</evidence>
<comment type="caution">
    <text evidence="2">The sequence shown here is derived from an EMBL/GenBank/DDBJ whole genome shotgun (WGS) entry which is preliminary data.</text>
</comment>
<keyword evidence="3" id="KW-1185">Reference proteome</keyword>